<name>A0A291QJA3_9ACTN</name>
<organism evidence="2 3">
    <name type="scientific">Streptomyces formicae</name>
    <dbReference type="NCBI Taxonomy" id="1616117"/>
    <lineage>
        <taxon>Bacteria</taxon>
        <taxon>Bacillati</taxon>
        <taxon>Actinomycetota</taxon>
        <taxon>Actinomycetes</taxon>
        <taxon>Kitasatosporales</taxon>
        <taxon>Streptomycetaceae</taxon>
        <taxon>Streptomyces</taxon>
    </lineage>
</organism>
<gene>
    <name evidence="2" type="ORF">KY5_6507</name>
</gene>
<protein>
    <submittedName>
        <fullName evidence="2">Uncharacterized protein</fullName>
    </submittedName>
</protein>
<feature type="region of interest" description="Disordered" evidence="1">
    <location>
        <begin position="1"/>
        <end position="22"/>
    </location>
</feature>
<evidence type="ECO:0000313" key="2">
    <source>
        <dbReference type="EMBL" id="ATL31525.1"/>
    </source>
</evidence>
<dbReference type="KEGG" id="sfk:KY5_6507"/>
<dbReference type="Proteomes" id="UP000221011">
    <property type="component" value="Chromosome"/>
</dbReference>
<evidence type="ECO:0000313" key="3">
    <source>
        <dbReference type="Proteomes" id="UP000221011"/>
    </source>
</evidence>
<reference evidence="2 3" key="1">
    <citation type="submission" date="2017-08" db="EMBL/GenBank/DDBJ databases">
        <title>Complete Genome Sequence of Streptomyces formicae KY5, the formicamycin producer.</title>
        <authorList>
            <person name="Holmes N.A."/>
            <person name="Devine R."/>
            <person name="Qin Z."/>
            <person name="Seipke R.F."/>
            <person name="Wilkinson B."/>
            <person name="Hutchings M.I."/>
        </authorList>
    </citation>
    <scope>NUCLEOTIDE SEQUENCE [LARGE SCALE GENOMIC DNA]</scope>
    <source>
        <strain evidence="2 3">KY5</strain>
    </source>
</reference>
<dbReference type="AlphaFoldDB" id="A0A291QJA3"/>
<evidence type="ECO:0000256" key="1">
    <source>
        <dbReference type="SAM" id="MobiDB-lite"/>
    </source>
</evidence>
<keyword evidence="3" id="KW-1185">Reference proteome</keyword>
<dbReference type="EMBL" id="CP022685">
    <property type="protein sequence ID" value="ATL31525.1"/>
    <property type="molecule type" value="Genomic_DNA"/>
</dbReference>
<sequence length="92" mass="10101">MSHAETADDVPTGGGSLLSAAHSPQILPSGLKWEPGDVRVREAGRRLRARRYSQSRRLKMKYRLTHTTAISRIANGYPAAHFSSGIVSKFIP</sequence>
<accession>A0A291QJA3</accession>
<proteinExistence type="predicted"/>